<evidence type="ECO:0000313" key="2">
    <source>
        <dbReference type="Proteomes" id="UP000008909"/>
    </source>
</evidence>
<sequence length="226" mass="24966">MNTIAKDLEGVETYQDDVIVHAADKATHDVRLLSLLKRFSEFNVAIHPDKYTFGVPSFSCLGYIVDGSGFKPDTNRLSPLVNAPSPTNLQELRSVLGALQYYSRFIPNFAKHASCLFDVLSANQFCWSSNHEKTLRVLLGYLQSSAVLKPFSAKHHSTIITDASPTGIGAILEQCGRPVNVDILRLNEKHLLYIGLSNGSISTFLDQTSPLLLITRLESSCIIQQN</sequence>
<dbReference type="AlphaFoldDB" id="G7YQT7"/>
<dbReference type="PANTHER" id="PTHR37984">
    <property type="entry name" value="PROTEIN CBG26694"/>
    <property type="match status" value="1"/>
</dbReference>
<dbReference type="Gene3D" id="3.30.70.270">
    <property type="match status" value="2"/>
</dbReference>
<name>G7YQT7_CLOSI</name>
<gene>
    <name evidence="1" type="ORF">CLF_107569</name>
</gene>
<reference key="2">
    <citation type="submission" date="2011-10" db="EMBL/GenBank/DDBJ databases">
        <title>The genome and transcriptome sequence of Clonorchis sinensis provide insights into the carcinogenic liver fluke.</title>
        <authorList>
            <person name="Wang X."/>
            <person name="Huang Y."/>
            <person name="Chen W."/>
            <person name="Liu H."/>
            <person name="Guo L."/>
            <person name="Chen Y."/>
            <person name="Luo F."/>
            <person name="Zhou W."/>
            <person name="Sun J."/>
            <person name="Mao Q."/>
            <person name="Liang P."/>
            <person name="Zhou C."/>
            <person name="Tian Y."/>
            <person name="Men J."/>
            <person name="Lv X."/>
            <person name="Huang L."/>
            <person name="Zhou J."/>
            <person name="Hu Y."/>
            <person name="Li R."/>
            <person name="Zhang F."/>
            <person name="Lei H."/>
            <person name="Li X."/>
            <person name="Hu X."/>
            <person name="Liang C."/>
            <person name="Xu J."/>
            <person name="Wu Z."/>
            <person name="Yu X."/>
        </authorList>
    </citation>
    <scope>NUCLEOTIDE SEQUENCE</scope>
    <source>
        <strain>Henan</strain>
    </source>
</reference>
<keyword evidence="2" id="KW-1185">Reference proteome</keyword>
<dbReference type="InterPro" id="IPR043502">
    <property type="entry name" value="DNA/RNA_pol_sf"/>
</dbReference>
<accession>G7YQT7</accession>
<proteinExistence type="predicted"/>
<dbReference type="Proteomes" id="UP000008909">
    <property type="component" value="Unassembled WGS sequence"/>
</dbReference>
<evidence type="ECO:0000313" key="1">
    <source>
        <dbReference type="EMBL" id="GAA55317.1"/>
    </source>
</evidence>
<organism evidence="1 2">
    <name type="scientific">Clonorchis sinensis</name>
    <name type="common">Chinese liver fluke</name>
    <dbReference type="NCBI Taxonomy" id="79923"/>
    <lineage>
        <taxon>Eukaryota</taxon>
        <taxon>Metazoa</taxon>
        <taxon>Spiralia</taxon>
        <taxon>Lophotrochozoa</taxon>
        <taxon>Platyhelminthes</taxon>
        <taxon>Trematoda</taxon>
        <taxon>Digenea</taxon>
        <taxon>Opisthorchiida</taxon>
        <taxon>Opisthorchiata</taxon>
        <taxon>Opisthorchiidae</taxon>
        <taxon>Clonorchis</taxon>
    </lineage>
</organism>
<feature type="non-terminal residue" evidence="1">
    <location>
        <position position="226"/>
    </location>
</feature>
<protein>
    <submittedName>
        <fullName evidence="1">Transposon Ty3-I gap-Pol polyprotein</fullName>
    </submittedName>
</protein>
<reference evidence="1" key="1">
    <citation type="journal article" date="2011" name="Genome Biol.">
        <title>The draft genome of the carcinogenic human liver fluke Clonorchis sinensis.</title>
        <authorList>
            <person name="Wang X."/>
            <person name="Chen W."/>
            <person name="Huang Y."/>
            <person name="Sun J."/>
            <person name="Men J."/>
            <person name="Liu H."/>
            <person name="Luo F."/>
            <person name="Guo L."/>
            <person name="Lv X."/>
            <person name="Deng C."/>
            <person name="Zhou C."/>
            <person name="Fan Y."/>
            <person name="Li X."/>
            <person name="Huang L."/>
            <person name="Hu Y."/>
            <person name="Liang C."/>
            <person name="Hu X."/>
            <person name="Xu J."/>
            <person name="Yu X."/>
        </authorList>
    </citation>
    <scope>NUCLEOTIDE SEQUENCE [LARGE SCALE GENOMIC DNA]</scope>
    <source>
        <strain evidence="1">Henan</strain>
    </source>
</reference>
<dbReference type="InterPro" id="IPR050951">
    <property type="entry name" value="Retrovirus_Pol_polyprotein"/>
</dbReference>
<dbReference type="EMBL" id="DF143995">
    <property type="protein sequence ID" value="GAA55317.1"/>
    <property type="molecule type" value="Genomic_DNA"/>
</dbReference>
<dbReference type="InterPro" id="IPR043128">
    <property type="entry name" value="Rev_trsase/Diguanyl_cyclase"/>
</dbReference>
<dbReference type="SUPFAM" id="SSF56672">
    <property type="entry name" value="DNA/RNA polymerases"/>
    <property type="match status" value="1"/>
</dbReference>
<dbReference type="PANTHER" id="PTHR37984:SF5">
    <property type="entry name" value="PROTEIN NYNRIN-LIKE"/>
    <property type="match status" value="1"/>
</dbReference>